<keyword evidence="1" id="KW-0677">Repeat</keyword>
<dbReference type="Gene3D" id="3.40.50.150">
    <property type="entry name" value="Vaccinia Virus protein VP39"/>
    <property type="match status" value="1"/>
</dbReference>
<feature type="compositionally biased region" description="Polar residues" evidence="3">
    <location>
        <begin position="45"/>
        <end position="62"/>
    </location>
</feature>
<dbReference type="Proteomes" id="UP000009131">
    <property type="component" value="Unassembled WGS sequence"/>
</dbReference>
<dbReference type="HOGENOM" id="CLU_260774_0_0_1"/>
<feature type="region of interest" description="Disordered" evidence="3">
    <location>
        <begin position="42"/>
        <end position="134"/>
    </location>
</feature>
<comment type="caution">
    <text evidence="5">The sequence shown here is derived from an EMBL/GenBank/DDBJ whole genome shotgun (WGS) entry which is preliminary data.</text>
</comment>
<evidence type="ECO:0000256" key="3">
    <source>
        <dbReference type="SAM" id="MobiDB-lite"/>
    </source>
</evidence>
<feature type="region of interest" description="Disordered" evidence="3">
    <location>
        <begin position="147"/>
        <end position="172"/>
    </location>
</feature>
<evidence type="ECO:0000259" key="4">
    <source>
        <dbReference type="Pfam" id="PF25390"/>
    </source>
</evidence>
<dbReference type="SUPFAM" id="SSF50985">
    <property type="entry name" value="RCC1/BLIP-II"/>
    <property type="match status" value="1"/>
</dbReference>
<dbReference type="PRINTS" id="PR00633">
    <property type="entry name" value="RCCNDNSATION"/>
</dbReference>
<dbReference type="PROSITE" id="PS50012">
    <property type="entry name" value="RCC1_3"/>
    <property type="match status" value="2"/>
</dbReference>
<reference evidence="5 6" key="1">
    <citation type="journal article" date="2011" name="J. Gen. Appl. Microbiol.">
        <title>Draft genome sequencing of the enigmatic basidiomycete Mixia osmundae.</title>
        <authorList>
            <person name="Nishida H."/>
            <person name="Nagatsuka Y."/>
            <person name="Sugiyama J."/>
        </authorList>
    </citation>
    <scope>NUCLEOTIDE SEQUENCE [LARGE SCALE GENOMIC DNA]</scope>
    <source>
        <strain evidence="6">CBS 9802 / IAM 14324 / JCM 22182 / KY 12970</strain>
    </source>
</reference>
<dbReference type="GO" id="GO:0070131">
    <property type="term" value="P:positive regulation of mitochondrial translation"/>
    <property type="evidence" value="ECO:0007669"/>
    <property type="project" value="TreeGrafter"/>
</dbReference>
<dbReference type="RefSeq" id="XP_014567494.1">
    <property type="nucleotide sequence ID" value="XM_014712008.1"/>
</dbReference>
<dbReference type="PANTHER" id="PTHR46337">
    <property type="entry name" value="RCC1-LIKE G EXCHANGING FACTOR-LIKE PROTEIN"/>
    <property type="match status" value="1"/>
</dbReference>
<dbReference type="eggNOG" id="KOG1426">
    <property type="taxonomic scope" value="Eukaryota"/>
</dbReference>
<protein>
    <recommendedName>
        <fullName evidence="4">RCC1-like domain-containing protein</fullName>
    </recommendedName>
</protein>
<dbReference type="InterPro" id="IPR058923">
    <property type="entry name" value="RCC1-like_dom"/>
</dbReference>
<sequence length="1310" mass="140368">MRYIPHMLQSDVSDPGRALMLGAGFAKLYGLPNQLLAPVGLSVTPEPSANDTPASEASQESSPGYEADGSGSAGSVSPLEDSPANEQSSSDDSRGKARDCLSTNDSSRASPPSTDPTTVSQSAPSHSYHDKQHDGLGAVKTLPVLPRHVGKDPATSSASLGRTTPPSAPFITPPHATQCDLFLFGKGESASPVPPRPGMTTPDRREVKLALQEHSAEQGARQLNSTARFARRTLDFQSSYLDPNANSDARLEAGGSPLQYTRATTSRPLSPIAPQTKHNDHLLNFENLAKMNRQEMRLQLLAGIPTSLTTTSPSRSYGGGNGPLVSRAVGSPYNVWCTSLQVGPLLEALRRTFKLTLPILQLSRGPDTLKSMLQIVEYAAAVTSSFRLTRYCIRSMLRRQSDLAFSLLRTDFTREALISTMTRHSNGSINAQVKSSRQSLTGLNLMSSASASTDDMAASKIVYDSYAASPFGKTVLPAGSVDLGFSVFDLDWRHTEPEAIFSTTNVSSELSTFLKARGDEFAKGGLLYVTYCQASAPALSRSVSASHTPLPCSMPFEHCSHGIVEPSIHSKDVWRPVKSVMAVCIQRLVTRTVISSSLAHQLLTTSFRPVSVQSTIETLAELKSVWAVEASRLGHQKAVTLLRSHNVELHDDPAQHGVAITLEPLRFSSATDAECRATRTVDLVKSIYDHHLRLTLTAAGWGNNRVEYALADIYGTLLEKVHEGALQESLSLKPWPNNMTLCPSIVNADAIRDADALSVQLSLSSVDHQAHGRSNMRGLGRGMHSVGRPRLACRTVPRTVFSPTACRSSTLSVRDGNPPLRPRQHLCLSGLNPFAPSADVPASWLLKRTPGGGSKQIERNHHHLLPVEFDDWLGSVGYAEDTEQNGAIEIISLASGMSHTLIAYRSTNTGVERIFAVGRNESGQLGIGYNSQETTRNLVEGFQGDRILNVATLGLSGSFVLVENASGRNGLFAMGSSSRGQLGIPRKADSKERDDQLLSRATLVPRPQDMQGSIISIAAGLEHFLALTDQGEVYGSGINTDGQIGSGLSDSDVTVLTRIQLPKGEQPEHIRAGADTSLIITSQGSVWSWGNSEYAQALHGRKIDRIGTPTEVSLNFLSGAGVQDIQLGGSHAVLLDDRGQVYTAGYGAIAHGAELQAHSPTRADGLEGITRIRSGHGYAAAIKDRVNASPDIFAWGLNNPQGRLGLGKPSTCSHVHRATQVALPRISGADHLRLLDLQLGGDTIAFQAPFGWNDGFASRTTATAIKDGSTDLIRHGHAAATSLARGFSLRKRFAGCCLSTNNWKGSRFGS</sequence>
<dbReference type="GO" id="GO:0019843">
    <property type="term" value="F:rRNA binding"/>
    <property type="evidence" value="ECO:0007669"/>
    <property type="project" value="TreeGrafter"/>
</dbReference>
<dbReference type="InterPro" id="IPR009091">
    <property type="entry name" value="RCC1/BLIP-II"/>
</dbReference>
<dbReference type="GO" id="GO:0005085">
    <property type="term" value="F:guanyl-nucleotide exchange factor activity"/>
    <property type="evidence" value="ECO:0007669"/>
    <property type="project" value="TreeGrafter"/>
</dbReference>
<name>G7E7E1_MIXOS</name>
<dbReference type="InterPro" id="IPR053035">
    <property type="entry name" value="Mitochondrial_GEF_domain"/>
</dbReference>
<evidence type="ECO:0000256" key="2">
    <source>
        <dbReference type="PROSITE-ProRule" id="PRU00235"/>
    </source>
</evidence>
<evidence type="ECO:0000256" key="1">
    <source>
        <dbReference type="ARBA" id="ARBA00022737"/>
    </source>
</evidence>
<dbReference type="InterPro" id="IPR029063">
    <property type="entry name" value="SAM-dependent_MTases_sf"/>
</dbReference>
<feature type="compositionally biased region" description="Polar residues" evidence="3">
    <location>
        <begin position="154"/>
        <end position="165"/>
    </location>
</feature>
<organism evidence="5 6">
    <name type="scientific">Mixia osmundae (strain CBS 9802 / IAM 14324 / JCM 22182 / KY 12970)</name>
    <dbReference type="NCBI Taxonomy" id="764103"/>
    <lineage>
        <taxon>Eukaryota</taxon>
        <taxon>Fungi</taxon>
        <taxon>Dikarya</taxon>
        <taxon>Basidiomycota</taxon>
        <taxon>Pucciniomycotina</taxon>
        <taxon>Mixiomycetes</taxon>
        <taxon>Mixiales</taxon>
        <taxon>Mixiaceae</taxon>
        <taxon>Mixia</taxon>
    </lineage>
</organism>
<feature type="repeat" description="RCC1" evidence="2">
    <location>
        <begin position="969"/>
        <end position="1030"/>
    </location>
</feature>
<feature type="repeat" description="RCC1" evidence="2">
    <location>
        <begin position="1084"/>
        <end position="1138"/>
    </location>
</feature>
<dbReference type="STRING" id="764103.G7E7E1"/>
<reference evidence="5 6" key="2">
    <citation type="journal article" date="2012" name="Open Biol.">
        <title>Characteristics of nucleosomes and linker DNA regions on the genome of the basidiomycete Mixia osmundae revealed by mono- and dinucleosome mapping.</title>
        <authorList>
            <person name="Nishida H."/>
            <person name="Kondo S."/>
            <person name="Matsumoto T."/>
            <person name="Suzuki Y."/>
            <person name="Yoshikawa H."/>
            <person name="Taylor T.D."/>
            <person name="Sugiyama J."/>
        </authorList>
    </citation>
    <scope>NUCLEOTIDE SEQUENCE [LARGE SCALE GENOMIC DNA]</scope>
    <source>
        <strain evidence="6">CBS 9802 / IAM 14324 / JCM 22182 / KY 12970</strain>
    </source>
</reference>
<dbReference type="Gene3D" id="2.130.10.30">
    <property type="entry name" value="Regulator of chromosome condensation 1/beta-lactamase-inhibitor protein II"/>
    <property type="match status" value="2"/>
</dbReference>
<dbReference type="PANTHER" id="PTHR46337:SF1">
    <property type="entry name" value="RCC1-LIKE G EXCHANGING FACTOR-LIKE PROTEIN"/>
    <property type="match status" value="1"/>
</dbReference>
<proteinExistence type="predicted"/>
<evidence type="ECO:0000313" key="6">
    <source>
        <dbReference type="Proteomes" id="UP000009131"/>
    </source>
</evidence>
<evidence type="ECO:0000313" key="5">
    <source>
        <dbReference type="EMBL" id="GAA98751.1"/>
    </source>
</evidence>
<feature type="domain" description="RCC1-like" evidence="4">
    <location>
        <begin position="887"/>
        <end position="1242"/>
    </location>
</feature>
<keyword evidence="6" id="KW-1185">Reference proteome</keyword>
<accession>G7E7E1</accession>
<feature type="compositionally biased region" description="Polar residues" evidence="3">
    <location>
        <begin position="101"/>
        <end position="125"/>
    </location>
</feature>
<gene>
    <name evidence="5" type="primary">Mo05439</name>
    <name evidence="5" type="ORF">E5Q_05439</name>
</gene>
<dbReference type="GO" id="GO:0005743">
    <property type="term" value="C:mitochondrial inner membrane"/>
    <property type="evidence" value="ECO:0007669"/>
    <property type="project" value="TreeGrafter"/>
</dbReference>
<dbReference type="Pfam" id="PF25390">
    <property type="entry name" value="WD40_RLD"/>
    <property type="match status" value="1"/>
</dbReference>
<dbReference type="InterPro" id="IPR000408">
    <property type="entry name" value="Reg_chr_condens"/>
</dbReference>
<dbReference type="EMBL" id="BABT02000164">
    <property type="protein sequence ID" value="GAA98751.1"/>
    <property type="molecule type" value="Genomic_DNA"/>
</dbReference>
<dbReference type="InParanoid" id="G7E7E1"/>
<dbReference type="OrthoDB" id="5370059at2759"/>